<dbReference type="InterPro" id="IPR000120">
    <property type="entry name" value="Amidase"/>
</dbReference>
<protein>
    <submittedName>
        <fullName evidence="3">Amidase</fullName>
    </submittedName>
</protein>
<dbReference type="Gene3D" id="3.90.1300.10">
    <property type="entry name" value="Amidase signature (AS) domain"/>
    <property type="match status" value="1"/>
</dbReference>
<dbReference type="GO" id="GO:0003824">
    <property type="term" value="F:catalytic activity"/>
    <property type="evidence" value="ECO:0007669"/>
    <property type="project" value="InterPro"/>
</dbReference>
<dbReference type="Proteomes" id="UP000051160">
    <property type="component" value="Unassembled WGS sequence"/>
</dbReference>
<comment type="similarity">
    <text evidence="1">Belongs to the amidase family.</text>
</comment>
<dbReference type="EMBL" id="AZEE01000028">
    <property type="protein sequence ID" value="KRK98284.1"/>
    <property type="molecule type" value="Genomic_DNA"/>
</dbReference>
<dbReference type="STRING" id="1423776.FD04_GL001265"/>
<evidence type="ECO:0000259" key="2">
    <source>
        <dbReference type="Pfam" id="PF01425"/>
    </source>
</evidence>
<dbReference type="InterPro" id="IPR023631">
    <property type="entry name" value="Amidase_dom"/>
</dbReference>
<sequence length="487" mass="52128">MMDTALALAQQVRSGNVSSRELVETALRRVETLNPALNAVTAVRQAAAIREAEKLEDHGQPFFGVPLLIKGLGQSLSGMPATAGSNLLADQIATQTDFFVQRLQAAGFIIIGETNVPEFGFKNITDSKLYGVAHNPWQLDYSPGGSSGGSAASVAAGMVPIAAASDGGGSIRIPASFSGLIGLKPTRGRVPVGPGDWRSWQGAAINFALTRSVADTAALLDAMQVVQPAAVFQTPLMTPSALSQLNQLPAHLKIAYSLQSPVGTPVSKTAIDAVLNAVRFLSDQGFEVVEDHPDVDGRALMDSYYVMNEGETAAMFDDLATAFNRPITARDVEPLTWALGITGRHISAVQYSQALALWDQTSYRYAQFHEKYPLYLTPTTADTAPLANDPLISEAHAKQLVSIETMSPKEQQQLIFDQWLPALTRSPFTQQANLTGQPAISLPTSISAGGLPMGIQFMATKGNERLLLQIANLFEQSQLLKIRDGEQ</sequence>
<reference evidence="3 4" key="1">
    <citation type="journal article" date="2015" name="Genome Announc.">
        <title>Expanding the biotechnology potential of lactobacilli through comparative genomics of 213 strains and associated genera.</title>
        <authorList>
            <person name="Sun Z."/>
            <person name="Harris H.M."/>
            <person name="McCann A."/>
            <person name="Guo C."/>
            <person name="Argimon S."/>
            <person name="Zhang W."/>
            <person name="Yang X."/>
            <person name="Jeffery I.B."/>
            <person name="Cooney J.C."/>
            <person name="Kagawa T.F."/>
            <person name="Liu W."/>
            <person name="Song Y."/>
            <person name="Salvetti E."/>
            <person name="Wrobel A."/>
            <person name="Rasinkangas P."/>
            <person name="Parkhill J."/>
            <person name="Rea M.C."/>
            <person name="O'Sullivan O."/>
            <person name="Ritari J."/>
            <person name="Douillard F.P."/>
            <person name="Paul Ross R."/>
            <person name="Yang R."/>
            <person name="Briner A.E."/>
            <person name="Felis G.E."/>
            <person name="de Vos W.M."/>
            <person name="Barrangou R."/>
            <person name="Klaenhammer T.R."/>
            <person name="Caufield P.W."/>
            <person name="Cui Y."/>
            <person name="Zhang H."/>
            <person name="O'Toole P.W."/>
        </authorList>
    </citation>
    <scope>NUCLEOTIDE SEQUENCE [LARGE SCALE GENOMIC DNA]</scope>
    <source>
        <strain evidence="3 4">DSM 19909</strain>
    </source>
</reference>
<keyword evidence="4" id="KW-1185">Reference proteome</keyword>
<dbReference type="PANTHER" id="PTHR11895">
    <property type="entry name" value="TRANSAMIDASE"/>
    <property type="match status" value="1"/>
</dbReference>
<comment type="caution">
    <text evidence="3">The sequence shown here is derived from an EMBL/GenBank/DDBJ whole genome shotgun (WGS) entry which is preliminary data.</text>
</comment>
<organism evidence="3 4">
    <name type="scientific">Secundilactobacillus odoratitofui DSM 19909 = JCM 15043</name>
    <dbReference type="NCBI Taxonomy" id="1423776"/>
    <lineage>
        <taxon>Bacteria</taxon>
        <taxon>Bacillati</taxon>
        <taxon>Bacillota</taxon>
        <taxon>Bacilli</taxon>
        <taxon>Lactobacillales</taxon>
        <taxon>Lactobacillaceae</taxon>
        <taxon>Secundilactobacillus</taxon>
    </lineage>
</organism>
<dbReference type="SUPFAM" id="SSF75304">
    <property type="entry name" value="Amidase signature (AS) enzymes"/>
    <property type="match status" value="1"/>
</dbReference>
<dbReference type="AlphaFoldDB" id="A0A0R1LR10"/>
<dbReference type="PROSITE" id="PS00571">
    <property type="entry name" value="AMIDASES"/>
    <property type="match status" value="1"/>
</dbReference>
<dbReference type="PANTHER" id="PTHR11895:SF7">
    <property type="entry name" value="GLUTAMYL-TRNA(GLN) AMIDOTRANSFERASE SUBUNIT A, MITOCHONDRIAL"/>
    <property type="match status" value="1"/>
</dbReference>
<dbReference type="PATRIC" id="fig|1423776.4.peg.1279"/>
<name>A0A0R1LR10_9LACO</name>
<evidence type="ECO:0000313" key="4">
    <source>
        <dbReference type="Proteomes" id="UP000051160"/>
    </source>
</evidence>
<feature type="domain" description="Amidase" evidence="2">
    <location>
        <begin position="21"/>
        <end position="468"/>
    </location>
</feature>
<accession>A0A0R1LR10</accession>
<dbReference type="InterPro" id="IPR036928">
    <property type="entry name" value="AS_sf"/>
</dbReference>
<evidence type="ECO:0000256" key="1">
    <source>
        <dbReference type="ARBA" id="ARBA00009199"/>
    </source>
</evidence>
<gene>
    <name evidence="3" type="ORF">FD04_GL001265</name>
</gene>
<dbReference type="NCBIfam" id="NF005099">
    <property type="entry name" value="PRK06529.1"/>
    <property type="match status" value="1"/>
</dbReference>
<dbReference type="Pfam" id="PF01425">
    <property type="entry name" value="Amidase"/>
    <property type="match status" value="1"/>
</dbReference>
<proteinExistence type="inferred from homology"/>
<dbReference type="InterPro" id="IPR020556">
    <property type="entry name" value="Amidase_CS"/>
</dbReference>
<evidence type="ECO:0000313" key="3">
    <source>
        <dbReference type="EMBL" id="KRK98284.1"/>
    </source>
</evidence>